<dbReference type="EMBL" id="WTYK01000009">
    <property type="protein sequence ID" value="MXP42678.1"/>
    <property type="molecule type" value="Genomic_DNA"/>
</dbReference>
<dbReference type="SUPFAM" id="SSF102400">
    <property type="entry name" value="DNA polymerase III chi subunit"/>
    <property type="match status" value="1"/>
</dbReference>
<evidence type="ECO:0000313" key="2">
    <source>
        <dbReference type="Proteomes" id="UP000469159"/>
    </source>
</evidence>
<dbReference type="GO" id="GO:0003677">
    <property type="term" value="F:DNA binding"/>
    <property type="evidence" value="ECO:0007669"/>
    <property type="project" value="InterPro"/>
</dbReference>
<keyword evidence="2" id="KW-1185">Reference proteome</keyword>
<dbReference type="RefSeq" id="WP_160747535.1">
    <property type="nucleotide sequence ID" value="NZ_WTYK01000009.1"/>
</dbReference>
<dbReference type="Proteomes" id="UP000469159">
    <property type="component" value="Unassembled WGS sequence"/>
</dbReference>
<sequence length="146" mass="16589">MERVGFYLTGAQPVERVLPLIARAAKKQDQRMLVVAGDEDLLGRLDKALWEQCPEDFLAHGRADAPHAERQPVLLSQECSAANGAALVALADGRWRDEAEQFARALLFFDESGRDSARTVWRRFDERTEVTREFYELDAGKWVKRA</sequence>
<dbReference type="Pfam" id="PF04364">
    <property type="entry name" value="DNA_pol3_chi"/>
    <property type="match status" value="1"/>
</dbReference>
<proteinExistence type="predicted"/>
<evidence type="ECO:0000313" key="1">
    <source>
        <dbReference type="EMBL" id="MXP42678.1"/>
    </source>
</evidence>
<accession>A0A6I4UVM2</accession>
<gene>
    <name evidence="1" type="ORF">GRI75_13615</name>
</gene>
<reference evidence="1 2" key="1">
    <citation type="submission" date="2019-12" db="EMBL/GenBank/DDBJ databases">
        <title>Genomic-based taxomic classification of the family Erythrobacteraceae.</title>
        <authorList>
            <person name="Xu L."/>
        </authorList>
    </citation>
    <scope>NUCLEOTIDE SEQUENCE [LARGE SCALE GENOMIC DNA]</scope>
    <source>
        <strain evidence="1 2">MCCC 1K02066</strain>
    </source>
</reference>
<dbReference type="GO" id="GO:0006260">
    <property type="term" value="P:DNA replication"/>
    <property type="evidence" value="ECO:0007669"/>
    <property type="project" value="InterPro"/>
</dbReference>
<organism evidence="1 2">
    <name type="scientific">Croceibacterium soli</name>
    <dbReference type="NCBI Taxonomy" id="1739690"/>
    <lineage>
        <taxon>Bacteria</taxon>
        <taxon>Pseudomonadati</taxon>
        <taxon>Pseudomonadota</taxon>
        <taxon>Alphaproteobacteria</taxon>
        <taxon>Sphingomonadales</taxon>
        <taxon>Erythrobacteraceae</taxon>
        <taxon>Croceibacterium</taxon>
    </lineage>
</organism>
<dbReference type="AlphaFoldDB" id="A0A6I4UVM2"/>
<dbReference type="GO" id="GO:0003887">
    <property type="term" value="F:DNA-directed DNA polymerase activity"/>
    <property type="evidence" value="ECO:0007669"/>
    <property type="project" value="InterPro"/>
</dbReference>
<comment type="caution">
    <text evidence="1">The sequence shown here is derived from an EMBL/GenBank/DDBJ whole genome shotgun (WGS) entry which is preliminary data.</text>
</comment>
<dbReference type="PANTHER" id="PTHR38767:SF1">
    <property type="entry name" value="DNA POLYMERASE III SUBUNIT CHI"/>
    <property type="match status" value="1"/>
</dbReference>
<dbReference type="PANTHER" id="PTHR38767">
    <property type="entry name" value="DNA POLYMERASE III SUBUNIT CHI"/>
    <property type="match status" value="1"/>
</dbReference>
<dbReference type="OrthoDB" id="9795973at2"/>
<dbReference type="Gene3D" id="3.40.50.10110">
    <property type="entry name" value="DNA polymerase III subunit chi"/>
    <property type="match status" value="1"/>
</dbReference>
<protein>
    <submittedName>
        <fullName evidence="1">DNA polymerase III subunit chi</fullName>
    </submittedName>
</protein>
<dbReference type="InterPro" id="IPR007459">
    <property type="entry name" value="DNA_pol3_chi"/>
</dbReference>
<name>A0A6I4UVM2_9SPHN</name>
<dbReference type="InterPro" id="IPR036768">
    <property type="entry name" value="PolIII_chi_sf"/>
</dbReference>
<dbReference type="GO" id="GO:0032298">
    <property type="term" value="P:positive regulation of DNA-templated DNA replication initiation"/>
    <property type="evidence" value="ECO:0007669"/>
    <property type="project" value="TreeGrafter"/>
</dbReference>